<keyword evidence="2" id="KW-1185">Reference proteome</keyword>
<protein>
    <submittedName>
        <fullName evidence="1">Uncharacterized protein</fullName>
    </submittedName>
</protein>
<organism evidence="1 2">
    <name type="scientific">Coniochaeta ligniaria NRRL 30616</name>
    <dbReference type="NCBI Taxonomy" id="1408157"/>
    <lineage>
        <taxon>Eukaryota</taxon>
        <taxon>Fungi</taxon>
        <taxon>Dikarya</taxon>
        <taxon>Ascomycota</taxon>
        <taxon>Pezizomycotina</taxon>
        <taxon>Sordariomycetes</taxon>
        <taxon>Sordariomycetidae</taxon>
        <taxon>Coniochaetales</taxon>
        <taxon>Coniochaetaceae</taxon>
        <taxon>Coniochaeta</taxon>
    </lineage>
</organism>
<sequence>MVRKADFLVGRGSRPIAKYPAPCRVHDPLCLGWLRALGQGLVSYHPKSLYHGTRQVSQLLSELSITLPLSLRIPAPVHTRKRAAKGQRTESIGIQPPMLTSSLLVAWHLYAGHIVFGRPRMRDFLLDMGKLRGLYMYMQSAVLAHTKQLHTDPNLPSGKYIDQERRFQYPPSP</sequence>
<dbReference type="AlphaFoldDB" id="A0A1J7IRJ2"/>
<evidence type="ECO:0000313" key="2">
    <source>
        <dbReference type="Proteomes" id="UP000182658"/>
    </source>
</evidence>
<reference evidence="1 2" key="1">
    <citation type="submission" date="2016-10" db="EMBL/GenBank/DDBJ databases">
        <title>Draft genome sequence of Coniochaeta ligniaria NRRL30616, a lignocellulolytic fungus for bioabatement of inhibitors in plant biomass hydrolysates.</title>
        <authorList>
            <consortium name="DOE Joint Genome Institute"/>
            <person name="Jimenez D.J."/>
            <person name="Hector R.E."/>
            <person name="Riley R."/>
            <person name="Sun H."/>
            <person name="Grigoriev I.V."/>
            <person name="Van Elsas J.D."/>
            <person name="Nichols N.N."/>
        </authorList>
    </citation>
    <scope>NUCLEOTIDE SEQUENCE [LARGE SCALE GENOMIC DNA]</scope>
    <source>
        <strain evidence="1 2">NRRL 30616</strain>
    </source>
</reference>
<dbReference type="Proteomes" id="UP000182658">
    <property type="component" value="Unassembled WGS sequence"/>
</dbReference>
<evidence type="ECO:0000313" key="1">
    <source>
        <dbReference type="EMBL" id="OIW29965.1"/>
    </source>
</evidence>
<proteinExistence type="predicted"/>
<name>A0A1J7IRJ2_9PEZI</name>
<gene>
    <name evidence="1" type="ORF">CONLIGDRAFT_353286</name>
</gene>
<dbReference type="InParanoid" id="A0A1J7IRJ2"/>
<dbReference type="EMBL" id="KV875097">
    <property type="protein sequence ID" value="OIW29965.1"/>
    <property type="molecule type" value="Genomic_DNA"/>
</dbReference>
<accession>A0A1J7IRJ2</accession>